<dbReference type="AlphaFoldDB" id="A0A804MI97"/>
<dbReference type="Gramene" id="Zm00001eb087580_T001">
    <property type="protein sequence ID" value="Zm00001eb087580_P001"/>
    <property type="gene ID" value="Zm00001eb087580"/>
</dbReference>
<dbReference type="EnsemblPlants" id="Zm00001eb087580_T001">
    <property type="protein sequence ID" value="Zm00001eb087580_P001"/>
    <property type="gene ID" value="Zm00001eb087580"/>
</dbReference>
<keyword evidence="2" id="KW-1185">Reference proteome</keyword>
<evidence type="ECO:0000313" key="2">
    <source>
        <dbReference type="Proteomes" id="UP000007305"/>
    </source>
</evidence>
<reference evidence="1" key="2">
    <citation type="submission" date="2019-07" db="EMBL/GenBank/DDBJ databases">
        <authorList>
            <person name="Seetharam A."/>
            <person name="Woodhouse M."/>
            <person name="Cannon E."/>
        </authorList>
    </citation>
    <scope>NUCLEOTIDE SEQUENCE [LARGE SCALE GENOMIC DNA]</scope>
    <source>
        <strain evidence="1">cv. B73</strain>
    </source>
</reference>
<name>A0A804MI97_MAIZE</name>
<proteinExistence type="predicted"/>
<accession>A0A804MI97</accession>
<dbReference type="Proteomes" id="UP000007305">
    <property type="component" value="Chromosome 2"/>
</dbReference>
<reference evidence="1" key="3">
    <citation type="submission" date="2021-05" db="UniProtKB">
        <authorList>
            <consortium name="EnsemblPlants"/>
        </authorList>
    </citation>
    <scope>IDENTIFICATION</scope>
    <source>
        <strain evidence="1">cv. B73</strain>
    </source>
</reference>
<sequence length="129" mass="13752">MLDPVKPTNASVSSLFAASVNHHRLAVELAGHRGILSSCTPPAARPLPVRLPLLPRRLACSKFRRSSCTLADELGGPSRPSVGSMELAQVGVRPLPQAHLHGRVKLFPTAAGPSSFFCSLPCSAVRPRW</sequence>
<organism evidence="1 2">
    <name type="scientific">Zea mays</name>
    <name type="common">Maize</name>
    <dbReference type="NCBI Taxonomy" id="4577"/>
    <lineage>
        <taxon>Eukaryota</taxon>
        <taxon>Viridiplantae</taxon>
        <taxon>Streptophyta</taxon>
        <taxon>Embryophyta</taxon>
        <taxon>Tracheophyta</taxon>
        <taxon>Spermatophyta</taxon>
        <taxon>Magnoliopsida</taxon>
        <taxon>Liliopsida</taxon>
        <taxon>Poales</taxon>
        <taxon>Poaceae</taxon>
        <taxon>PACMAD clade</taxon>
        <taxon>Panicoideae</taxon>
        <taxon>Andropogonodae</taxon>
        <taxon>Andropogoneae</taxon>
        <taxon>Tripsacinae</taxon>
        <taxon>Zea</taxon>
    </lineage>
</organism>
<dbReference type="InParanoid" id="A0A804MI97"/>
<evidence type="ECO:0000313" key="1">
    <source>
        <dbReference type="EnsemblPlants" id="Zm00001eb087580_P001"/>
    </source>
</evidence>
<protein>
    <submittedName>
        <fullName evidence="1">Uncharacterized protein</fullName>
    </submittedName>
</protein>
<reference evidence="2" key="1">
    <citation type="submission" date="2015-12" db="EMBL/GenBank/DDBJ databases">
        <title>Update maize B73 reference genome by single molecule sequencing technologies.</title>
        <authorList>
            <consortium name="Maize Genome Sequencing Project"/>
            <person name="Ware D."/>
        </authorList>
    </citation>
    <scope>NUCLEOTIDE SEQUENCE [LARGE SCALE GENOMIC DNA]</scope>
    <source>
        <strain evidence="2">cv. B73</strain>
    </source>
</reference>